<name>A0A7W6RVI9_9HYPH</name>
<evidence type="ECO:0000313" key="1">
    <source>
        <dbReference type="EMBL" id="MBB4279401.1"/>
    </source>
</evidence>
<dbReference type="Proteomes" id="UP000533641">
    <property type="component" value="Unassembled WGS sequence"/>
</dbReference>
<dbReference type="EMBL" id="JACIGM010000027">
    <property type="protein sequence ID" value="MBB4279401.1"/>
    <property type="molecule type" value="Genomic_DNA"/>
</dbReference>
<evidence type="ECO:0000313" key="2">
    <source>
        <dbReference type="Proteomes" id="UP000533641"/>
    </source>
</evidence>
<dbReference type="AlphaFoldDB" id="A0A7W6RVI9"/>
<comment type="caution">
    <text evidence="1">The sequence shown here is derived from an EMBL/GenBank/DDBJ whole genome shotgun (WGS) entry which is preliminary data.</text>
</comment>
<dbReference type="RefSeq" id="WP_267285107.1">
    <property type="nucleotide sequence ID" value="NZ_JACIGM010000027.1"/>
</dbReference>
<accession>A0A7W6RVI9</accession>
<gene>
    <name evidence="1" type="ORF">GGE12_007215</name>
</gene>
<reference evidence="1 2" key="1">
    <citation type="submission" date="2020-08" db="EMBL/GenBank/DDBJ databases">
        <title>Genomic Encyclopedia of Type Strains, Phase IV (KMG-V): Genome sequencing to study the core and pangenomes of soil and plant-associated prokaryotes.</title>
        <authorList>
            <person name="Whitman W."/>
        </authorList>
    </citation>
    <scope>NUCLEOTIDE SEQUENCE [LARGE SCALE GENOMIC DNA]</scope>
    <source>
        <strain evidence="1 2">SEMIA 402</strain>
    </source>
</reference>
<sequence>MLNKVNGGISVKGMDFPVDHRFIGERTLDGPFSATARAGA</sequence>
<organism evidence="1 2">
    <name type="scientific">Rhizobium mongolense</name>
    <dbReference type="NCBI Taxonomy" id="57676"/>
    <lineage>
        <taxon>Bacteria</taxon>
        <taxon>Pseudomonadati</taxon>
        <taxon>Pseudomonadota</taxon>
        <taxon>Alphaproteobacteria</taxon>
        <taxon>Hyphomicrobiales</taxon>
        <taxon>Rhizobiaceae</taxon>
        <taxon>Rhizobium/Agrobacterium group</taxon>
        <taxon>Rhizobium</taxon>
    </lineage>
</organism>
<proteinExistence type="predicted"/>
<protein>
    <submittedName>
        <fullName evidence="1">Uncharacterized protein</fullName>
    </submittedName>
</protein>